<feature type="compositionally biased region" description="Low complexity" evidence="1">
    <location>
        <begin position="2019"/>
        <end position="2033"/>
    </location>
</feature>
<feature type="region of interest" description="Disordered" evidence="1">
    <location>
        <begin position="704"/>
        <end position="734"/>
    </location>
</feature>
<feature type="compositionally biased region" description="Low complexity" evidence="1">
    <location>
        <begin position="3211"/>
        <end position="3220"/>
    </location>
</feature>
<feature type="region of interest" description="Disordered" evidence="1">
    <location>
        <begin position="1527"/>
        <end position="1572"/>
    </location>
</feature>
<feature type="region of interest" description="Disordered" evidence="1">
    <location>
        <begin position="155"/>
        <end position="185"/>
    </location>
</feature>
<feature type="compositionally biased region" description="Polar residues" evidence="1">
    <location>
        <begin position="3249"/>
        <end position="3272"/>
    </location>
</feature>
<feature type="region of interest" description="Disordered" evidence="1">
    <location>
        <begin position="3165"/>
        <end position="3220"/>
    </location>
</feature>
<feature type="region of interest" description="Disordered" evidence="1">
    <location>
        <begin position="111"/>
        <end position="132"/>
    </location>
</feature>
<feature type="region of interest" description="Disordered" evidence="1">
    <location>
        <begin position="2769"/>
        <end position="2795"/>
    </location>
</feature>
<feature type="region of interest" description="Disordered" evidence="1">
    <location>
        <begin position="1031"/>
        <end position="1074"/>
    </location>
</feature>
<feature type="compositionally biased region" description="Low complexity" evidence="1">
    <location>
        <begin position="2078"/>
        <end position="2102"/>
    </location>
</feature>
<feature type="region of interest" description="Disordered" evidence="1">
    <location>
        <begin position="316"/>
        <end position="386"/>
    </location>
</feature>
<keyword evidence="3" id="KW-1185">Reference proteome</keyword>
<feature type="compositionally biased region" description="Low complexity" evidence="1">
    <location>
        <begin position="2163"/>
        <end position="2181"/>
    </location>
</feature>
<feature type="region of interest" description="Disordered" evidence="1">
    <location>
        <begin position="2001"/>
        <end position="2111"/>
    </location>
</feature>
<dbReference type="OrthoDB" id="267657at2759"/>
<feature type="region of interest" description="Disordered" evidence="1">
    <location>
        <begin position="2163"/>
        <end position="2277"/>
    </location>
</feature>
<feature type="compositionally biased region" description="Low complexity" evidence="1">
    <location>
        <begin position="1527"/>
        <end position="1536"/>
    </location>
</feature>
<feature type="region of interest" description="Disordered" evidence="1">
    <location>
        <begin position="2302"/>
        <end position="2329"/>
    </location>
</feature>
<feature type="region of interest" description="Disordered" evidence="1">
    <location>
        <begin position="563"/>
        <end position="680"/>
    </location>
</feature>
<feature type="compositionally biased region" description="Basic and acidic residues" evidence="1">
    <location>
        <begin position="3170"/>
        <end position="3187"/>
    </location>
</feature>
<feature type="compositionally biased region" description="Basic and acidic residues" evidence="1">
    <location>
        <begin position="1406"/>
        <end position="1429"/>
    </location>
</feature>
<feature type="region of interest" description="Disordered" evidence="1">
    <location>
        <begin position="2714"/>
        <end position="2738"/>
    </location>
</feature>
<feature type="compositionally biased region" description="Basic and acidic residues" evidence="1">
    <location>
        <begin position="165"/>
        <end position="180"/>
    </location>
</feature>
<feature type="compositionally biased region" description="Polar residues" evidence="1">
    <location>
        <begin position="1868"/>
        <end position="1878"/>
    </location>
</feature>
<name>A0A836LKF4_9TRYP</name>
<feature type="compositionally biased region" description="Polar residues" evidence="1">
    <location>
        <begin position="2267"/>
        <end position="2277"/>
    </location>
</feature>
<feature type="compositionally biased region" description="Low complexity" evidence="1">
    <location>
        <begin position="375"/>
        <end position="386"/>
    </location>
</feature>
<proteinExistence type="predicted"/>
<dbReference type="RefSeq" id="XP_067759532.1">
    <property type="nucleotide sequence ID" value="XM_067903094.1"/>
</dbReference>
<feature type="compositionally biased region" description="Basic residues" evidence="1">
    <location>
        <begin position="1718"/>
        <end position="1732"/>
    </location>
</feature>
<feature type="compositionally biased region" description="Basic residues" evidence="1">
    <location>
        <begin position="111"/>
        <end position="131"/>
    </location>
</feature>
<sequence>MPLAISLSCPPRESVMLEPLTTPSSLARLRACLVIGCGAGLLLYTGAVLRRRLVRPRSPPRVTCPIADNTIALLQELHDGPFRFGDPTPFAMAARAEATRRIRRQQRERRRLRRRMQSKLCHPKNSQRLKSRCTTAAAGTPSTLVIHAVESTSHLGHYVPGNKGTRSDADMATSEKDRGTRAAAPTLSRRGCTALPSAYSTASFGVPDSVDDDDHRHRVKKVSDGGVHDTNGQLVAKGAGGCKMTPSEASLLPSSSMGSTYRSDYSYSRSSSTSTTSGSSYNSRISTSSLTESTASSPSSRGSASSLLAMTTISGASPDSLPWQRTTFDGASLGGGGGLHSSNHAPPQLQQCSPHHSSRSPKNEPTRSYSNLSQHMMSGSSSIPYSSSYPHSMTGAMGGLGIRYPAQQLWSGVSSPAVATHQASSVSPQPVAMTASSSALGCCDASLSPETAYMAASASVPGAPPSLPVSGRGGGGEDEETHWNTVTALMYGPPLFATEMDVTDALAELRSSVCFNGSRQGSSCLIGGASSTAHTSSTTPFTNPSGPCNSACIVAPLSYSTNTTSHHRHQKRHRTHSLGHPRGQGYFSGTSMNTSNASVAPPTRARCAVQHPCGADSTGGGSPQRHRRQRSSYTSGYHASSGTSARCSANKSPASSQFLPEAPQSVQPSSDCNGGAPRGWGSGGSEYAAVDSVVSGANGSLAQVPTATPVSQASLSRRQSMNSGGRAYHLPGSGNANHNFNHSFRSMYSAPRYSGHRGRHRGSGQLRRWLRRWRRHARRRTIASWRTVQLCVTLVWGAMRRGWCAFGGGCVRGWGWAIRQARKSASAASHRVVVSLRRPRWLWAKLSGVEAVHSSSSTAAAAAGASVPSAGAAREYPGVDSQGADAVAEAAAAAAAAAETAKRGGLLTTDTADEAINKIVHLLEPTPGRVPTVVVIRIPLGYDVSTDAASLWTALHLDSTSFEEGLVDIVIMEELKTGPLPPAQPKPAEAAAGPSSQVSSFTANRLAPSMQPCVGTGDRYGAATTFLASGSEGDVRMAPPSNPLSSTASVPGAPAASPQTPRSQPSKLAASSPSSAAAAAATTAKTQARLRISFEVYPAHLFYSLIFRAAVLQEKDLALRRAAAELFGGSDAIEGSGKGIGVGAAVNGTAGSTGGGVGATPCSPLSLARAMSFTFGMPATAGGGGECSSTSSGAMTHFTPHMHPPSTAAVVGSSGGFENYCLSPVSPGHFCRMQPSVKQTAPAPHTGIIGGGGGGGGGGAVAAAVFGSAAPGAVGGTFTSPAILPVSALSSLAGPNTPHVVVRLSESYSLPALPPQMVMSPLVGAQTGFRTSLGPLSPGVSAPAYAGGGGSFMNGGGGTTAAGAAATSSPPHRIISDDELLFYIHVLRATVGDGATTPALPSSRASDVDDNRGAESRDVLDSGGQRDDATAAEGSAPVPSGVGDADPAKGDMTGAAEDNNMDSEDVTLLDLRQREVEPHILLRYRFRVYKQGSRSRKALEAAVLYTQDRVELWYEEAKKMLQALPPTASFSTSSSLPTPPLRVDRSSPSLQPFDSCGQPASPGKSSEAAAGVAAVRRSRHVSSRPAGLPLLSLGASRLPSTPELDWADCHTTTSKSGRLQLPAWAMEVLIRRESMRETLVRDLKEKAFRVCAIPLPDMRVHCILPPVVPRYVTAHARGFPLSRTFAEEVLSQQRALQFILLQREQENQRAIAARLRREQRRRERRERRRRERRAREEALREAQQRRQHSKKQQQQQQQRRCSLAFWRGEPDDSARGEEQLPGSMNPATLVSRVASMVKHVSVGCGSHSCNVLSNACTKIDSLYQREGQEAVLPGEPSIYTHSPHPPMQPYQHGCSAANGGLDGASSPDGDQSAATETSAPVGAVLSEDERERFHLCKEGCGDALTAATPAIDSTPQLQRPNHQLSSPTHVGVAQTPLEQQARHAPSALATGTLEGIPSTSVETEIHFLDSRSASVSEALSDVPLTAKTVGASVLFSIEGAKPKSSRHDLAGDKGGSGRGSALALSQPPALALAKGGSNSPLPQPRTSPGPHSDRGACGSTTRPVPLASGASTRSSHWTAVHTATNANTNVTTQQASSATTTSVGSPAAHVISGSSDASHAVSTISLSHTHIASPSTGSSAHSHLNAWPVVTSSALNGASSTAAGFGGAHAASVSSHNSSTVERGPQGTPPPPPPVSGASSLSLGTGIAPSWCVPSPPDTPMANRTATNNASLDVTSGGHSLHQGTDVLHTSQKQQQRQQQPPPPEFSTGNPYRSAQNPALPASVTALLNVEDTGTSMANICATQNTGSHTNSSGASSPHNHSQLLGDDGGLPTASLTVAPLTVPNNSMYGTFDAYYGHSVATPQAVLLRQQTQVAIAAPRATSASSMRELTSPRHRTAADTVASLAASTSLVAGNDTGKNEPHLGGFAGDHDAKSLACTRSNAVPAAAAAVVVVGGNTQHLQAPRSAPRRSGSGLLPYTYSADSVSSMYGTTQYPLYQYPDDPNGAGAMTCSGASPPPTSMPGATALNGGGGISAAAVAGCNHANAVGTHTHNFSGYSGHTLPRGYLTGGTQAYAPPGTGMAFVGSGVGDRYAASSVDGGDGRLENWSAHSLSPRLLDSPGEMNSGAIASPPLPLGQDTHMNHLKQYNKLLSDLLGVAGGPMRSGISFYYTFGDATALLYNGSIRAPRDENIMELLDQHQWMKQQHLQRHLHTGGVESAGTDSGVSTDGKASGSDKIASDTSCGSCFMPGSVTAGSGAARVLGALAGIGASPPPPPPPLQQHTSIYGSGSAVEGDAKAHDPRVQKSHAAFSPVHTPSGFEPEDEGCSYLDYGNLAELQGTVDALETEQIEAQRARNTHFYSIFEHLHHVYHDTVLEATAPDSAKSLCASPATAAPSTSTLYTGLSGGVGTEYLFPAAAAAAAERHTPASHGVGHTTLLTPGTPPLGVPCSGKGAVSSAGLSQWPRRLWGRVRVLVTWVGSLVGLARAPRDIRTTEAVGAPITDEAPRSGACAYLHSYKRTPDGENGAIGPAKLAECFPGERIVTFGDEWSIASSLDVHNGHFGLSPLQVWMATRYSRRFAGEVYLMDVIAAGSDPHYPAVRVLDEVVAHAVLYYHNHSLRDFVEDLEAELGLVYVPQTLWGRRALGLPDDEDEVQELDGLLYTATRRRQRAQEKNRQRQRRSEDTRSGFENVRAVSPRSPPRSDEPRRSSKASAPPSKFLASAAEVACDGETARGWPAGRHPDRHRSSSLHSTITTTNDDTAAQSTSGADAVTDLSSATLTVAARPSNRPLAPQQHHRPRRHHNDCLEDEETAEYAWIQLQAQDQEEDEEVFYGATAAAAAGLGGGDINIAPHVYDAVMEREVYDERMLLRELDYLKEFFVDNRNVLSSAMLTTAGSNSLEAVFGVPATVFPFLLCARESVPFVASIFESLSHHYGALTYDNFSKYVYDVYHRDRPDVLRYTPRMFRMVNKSRRGCITYEELCRWMARKLSCGNNVQPNGHLVATSMSLRLPLALVAESRDEWDAYRCVLKSLSDGDDEEY</sequence>
<feature type="region of interest" description="Disordered" evidence="1">
    <location>
        <begin position="1718"/>
        <end position="1761"/>
    </location>
</feature>
<protein>
    <submittedName>
        <fullName evidence="2">Uncharacterized protein</fullName>
    </submittedName>
</protein>
<feature type="compositionally biased region" description="Polar residues" evidence="1">
    <location>
        <begin position="587"/>
        <end position="598"/>
    </location>
</feature>
<feature type="region of interest" description="Disordered" evidence="1">
    <location>
        <begin position="1857"/>
        <end position="1879"/>
    </location>
</feature>
<gene>
    <name evidence="2" type="ORF">JKF63_07153</name>
</gene>
<evidence type="ECO:0000256" key="1">
    <source>
        <dbReference type="SAM" id="MobiDB-lite"/>
    </source>
</evidence>
<accession>A0A836LKF4</accession>
<comment type="caution">
    <text evidence="2">The sequence shown here is derived from an EMBL/GenBank/DDBJ whole genome shotgun (WGS) entry which is preliminary data.</text>
</comment>
<feature type="compositionally biased region" description="Polar residues" evidence="1">
    <location>
        <begin position="316"/>
        <end position="329"/>
    </location>
</feature>
<feature type="compositionally biased region" description="Polar residues" evidence="1">
    <location>
        <begin position="2222"/>
        <end position="2238"/>
    </location>
</feature>
<feature type="region of interest" description="Disordered" evidence="1">
    <location>
        <begin position="3232"/>
        <end position="3272"/>
    </location>
</feature>
<feature type="compositionally biased region" description="Polar residues" evidence="1">
    <location>
        <begin position="704"/>
        <end position="723"/>
    </location>
</feature>
<evidence type="ECO:0000313" key="2">
    <source>
        <dbReference type="EMBL" id="KAG5511211.1"/>
    </source>
</evidence>
<feature type="compositionally biased region" description="Low complexity" evidence="1">
    <location>
        <begin position="259"/>
        <end position="303"/>
    </location>
</feature>
<feature type="compositionally biased region" description="Low complexity" evidence="1">
    <location>
        <begin position="1063"/>
        <end position="1074"/>
    </location>
</feature>
<dbReference type="EMBL" id="JAFJZO010000006">
    <property type="protein sequence ID" value="KAG5511211.1"/>
    <property type="molecule type" value="Genomic_DNA"/>
</dbReference>
<feature type="compositionally biased region" description="Basic and acidic residues" evidence="1">
    <location>
        <begin position="1733"/>
        <end position="1744"/>
    </location>
</feature>
<feature type="region of interest" description="Disordered" evidence="1">
    <location>
        <begin position="203"/>
        <end position="303"/>
    </location>
</feature>
<feature type="compositionally biased region" description="Polar residues" evidence="1">
    <location>
        <begin position="631"/>
        <end position="672"/>
    </location>
</feature>
<dbReference type="Proteomes" id="UP000674318">
    <property type="component" value="Chromosome 6"/>
</dbReference>
<dbReference type="GeneID" id="94293171"/>
<feature type="compositionally biased region" description="Basic and acidic residues" evidence="1">
    <location>
        <begin position="213"/>
        <end position="227"/>
    </location>
</feature>
<feature type="region of interest" description="Disordered" evidence="1">
    <location>
        <begin position="978"/>
        <end position="1000"/>
    </location>
</feature>
<organism evidence="2 3">
    <name type="scientific">Porcisia hertigi</name>
    <dbReference type="NCBI Taxonomy" id="2761500"/>
    <lineage>
        <taxon>Eukaryota</taxon>
        <taxon>Discoba</taxon>
        <taxon>Euglenozoa</taxon>
        <taxon>Kinetoplastea</taxon>
        <taxon>Metakinetoplastina</taxon>
        <taxon>Trypanosomatida</taxon>
        <taxon>Trypanosomatidae</taxon>
        <taxon>Leishmaniinae</taxon>
        <taxon>Porcisia</taxon>
    </lineage>
</organism>
<feature type="region of interest" description="Disordered" evidence="1">
    <location>
        <begin position="3283"/>
        <end position="3302"/>
    </location>
</feature>
<dbReference type="KEGG" id="phet:94293171"/>
<evidence type="ECO:0000313" key="3">
    <source>
        <dbReference type="Proteomes" id="UP000674318"/>
    </source>
</evidence>
<feature type="region of interest" description="Disordered" evidence="1">
    <location>
        <begin position="458"/>
        <end position="478"/>
    </location>
</feature>
<feature type="region of interest" description="Disordered" evidence="1">
    <location>
        <begin position="1394"/>
        <end position="1461"/>
    </location>
</feature>
<reference evidence="2 3" key="1">
    <citation type="submission" date="2021-02" db="EMBL/GenBank/DDBJ databases">
        <title>Porcisia hertigi Genome sequencing and assembly.</title>
        <authorList>
            <person name="Almutairi H."/>
            <person name="Gatherer D."/>
        </authorList>
    </citation>
    <scope>NUCLEOTIDE SEQUENCE [LARGE SCALE GENOMIC DNA]</scope>
    <source>
        <strain evidence="2 3">C119</strain>
    </source>
</reference>
<feature type="compositionally biased region" description="Polar residues" evidence="1">
    <location>
        <begin position="2302"/>
        <end position="2323"/>
    </location>
</feature>
<feature type="compositionally biased region" description="Basic residues" evidence="1">
    <location>
        <begin position="565"/>
        <end position="579"/>
    </location>
</feature>